<reference evidence="2" key="1">
    <citation type="journal article" date="2023" name="Mol. Phylogenet. Evol.">
        <title>Genome-scale phylogeny and comparative genomics of the fungal order Sordariales.</title>
        <authorList>
            <person name="Hensen N."/>
            <person name="Bonometti L."/>
            <person name="Westerberg I."/>
            <person name="Brannstrom I.O."/>
            <person name="Guillou S."/>
            <person name="Cros-Aarteil S."/>
            <person name="Calhoun S."/>
            <person name="Haridas S."/>
            <person name="Kuo A."/>
            <person name="Mondo S."/>
            <person name="Pangilinan J."/>
            <person name="Riley R."/>
            <person name="LaButti K."/>
            <person name="Andreopoulos B."/>
            <person name="Lipzen A."/>
            <person name="Chen C."/>
            <person name="Yan M."/>
            <person name="Daum C."/>
            <person name="Ng V."/>
            <person name="Clum A."/>
            <person name="Steindorff A."/>
            <person name="Ohm R.A."/>
            <person name="Martin F."/>
            <person name="Silar P."/>
            <person name="Natvig D.O."/>
            <person name="Lalanne C."/>
            <person name="Gautier V."/>
            <person name="Ament-Velasquez S.L."/>
            <person name="Kruys A."/>
            <person name="Hutchinson M.I."/>
            <person name="Powell A.J."/>
            <person name="Barry K."/>
            <person name="Miller A.N."/>
            <person name="Grigoriev I.V."/>
            <person name="Debuchy R."/>
            <person name="Gladieux P."/>
            <person name="Hiltunen Thoren M."/>
            <person name="Johannesson H."/>
        </authorList>
    </citation>
    <scope>NUCLEOTIDE SEQUENCE</scope>
    <source>
        <strain evidence="2">CBS 232.78</strain>
    </source>
</reference>
<gene>
    <name evidence="2" type="ORF">B0H63DRAFT_187776</name>
</gene>
<feature type="compositionally biased region" description="Low complexity" evidence="1">
    <location>
        <begin position="44"/>
        <end position="54"/>
    </location>
</feature>
<comment type="caution">
    <text evidence="2">The sequence shown here is derived from an EMBL/GenBank/DDBJ whole genome shotgun (WGS) entry which is preliminary data.</text>
</comment>
<evidence type="ECO:0000256" key="1">
    <source>
        <dbReference type="SAM" id="MobiDB-lite"/>
    </source>
</evidence>
<evidence type="ECO:0000313" key="2">
    <source>
        <dbReference type="EMBL" id="KAK3385808.1"/>
    </source>
</evidence>
<evidence type="ECO:0000313" key="3">
    <source>
        <dbReference type="Proteomes" id="UP001285441"/>
    </source>
</evidence>
<accession>A0AAE0TZW4</accession>
<dbReference type="EMBL" id="JAULSW010000004">
    <property type="protein sequence ID" value="KAK3385808.1"/>
    <property type="molecule type" value="Genomic_DNA"/>
</dbReference>
<proteinExistence type="predicted"/>
<protein>
    <submittedName>
        <fullName evidence="2">Uncharacterized protein</fullName>
    </submittedName>
</protein>
<organism evidence="2 3">
    <name type="scientific">Podospora didyma</name>
    <dbReference type="NCBI Taxonomy" id="330526"/>
    <lineage>
        <taxon>Eukaryota</taxon>
        <taxon>Fungi</taxon>
        <taxon>Dikarya</taxon>
        <taxon>Ascomycota</taxon>
        <taxon>Pezizomycotina</taxon>
        <taxon>Sordariomycetes</taxon>
        <taxon>Sordariomycetidae</taxon>
        <taxon>Sordariales</taxon>
        <taxon>Podosporaceae</taxon>
        <taxon>Podospora</taxon>
    </lineage>
</organism>
<keyword evidence="3" id="KW-1185">Reference proteome</keyword>
<feature type="region of interest" description="Disordered" evidence="1">
    <location>
        <begin position="229"/>
        <end position="265"/>
    </location>
</feature>
<reference evidence="2" key="2">
    <citation type="submission" date="2023-06" db="EMBL/GenBank/DDBJ databases">
        <authorList>
            <consortium name="Lawrence Berkeley National Laboratory"/>
            <person name="Haridas S."/>
            <person name="Hensen N."/>
            <person name="Bonometti L."/>
            <person name="Westerberg I."/>
            <person name="Brannstrom I.O."/>
            <person name="Guillou S."/>
            <person name="Cros-Aarteil S."/>
            <person name="Calhoun S."/>
            <person name="Kuo A."/>
            <person name="Mondo S."/>
            <person name="Pangilinan J."/>
            <person name="Riley R."/>
            <person name="LaButti K."/>
            <person name="Andreopoulos B."/>
            <person name="Lipzen A."/>
            <person name="Chen C."/>
            <person name="Yanf M."/>
            <person name="Daum C."/>
            <person name="Ng V."/>
            <person name="Clum A."/>
            <person name="Steindorff A."/>
            <person name="Ohm R."/>
            <person name="Martin F."/>
            <person name="Silar P."/>
            <person name="Natvig D."/>
            <person name="Lalanne C."/>
            <person name="Gautier V."/>
            <person name="Ament-velasquez S.L."/>
            <person name="Kruys A."/>
            <person name="Hutchinson M.I."/>
            <person name="Powell A.J."/>
            <person name="Barry K."/>
            <person name="Miller A.N."/>
            <person name="Grigoriev I.V."/>
            <person name="Debuchy R."/>
            <person name="Gladieux P."/>
            <person name="Thoren M.H."/>
            <person name="Johannesson H."/>
        </authorList>
    </citation>
    <scope>NUCLEOTIDE SEQUENCE</scope>
    <source>
        <strain evidence="2">CBS 232.78</strain>
    </source>
</reference>
<dbReference type="AlphaFoldDB" id="A0AAE0TZW4"/>
<feature type="region of interest" description="Disordered" evidence="1">
    <location>
        <begin position="42"/>
        <end position="79"/>
    </location>
</feature>
<name>A0AAE0TZW4_9PEZI</name>
<dbReference type="Proteomes" id="UP001285441">
    <property type="component" value="Unassembled WGS sequence"/>
</dbReference>
<sequence>MVSLLIFLGGDVAMRELQTFWNEVLALEPHFEYPASPITVYGPETEASESSATSHGRQETSRRQGRNSRQRYHENRPLTVPLPQTHRFRDLPCDIKDVMLLHHMSQHVSRATKTNARQRKAIMDQLMLDVNLSLVMLQTLKRKFSSFLTEAYKLVRVQKETGLGDQPKRLLLAADWWSFDETLVDAAQRQVASPSAALFNGVSSSEFRTTLEASAHAAAAVAVPTVPLPVPHRGRTGPKPPGYRGGNYNIADDSGSEDFDPDKASSRIRVPHRELDSILIEAVPHRPVSYFLRRVASTITDVQTEMRRHKDINRPPRKR</sequence>